<dbReference type="GO" id="GO:0008773">
    <property type="term" value="F:[protein-PII] uridylyltransferase activity"/>
    <property type="evidence" value="ECO:0007669"/>
    <property type="project" value="InterPro"/>
</dbReference>
<evidence type="ECO:0000259" key="3">
    <source>
        <dbReference type="PROSITE" id="PS50042"/>
    </source>
</evidence>
<evidence type="ECO:0000313" key="5">
    <source>
        <dbReference type="EMBL" id="MQX36449.1"/>
    </source>
</evidence>
<feature type="domain" description="Cyclic nucleotide-binding" evidence="3">
    <location>
        <begin position="17"/>
        <end position="115"/>
    </location>
</feature>
<dbReference type="PANTHER" id="PTHR43080:SF2">
    <property type="entry name" value="CBS DOMAIN-CONTAINING PROTEIN"/>
    <property type="match status" value="1"/>
</dbReference>
<feature type="domain" description="CBS" evidence="4">
    <location>
        <begin position="235"/>
        <end position="291"/>
    </location>
</feature>
<dbReference type="Proteomes" id="UP000434582">
    <property type="component" value="Unassembled WGS sequence"/>
</dbReference>
<dbReference type="InterPro" id="IPR046342">
    <property type="entry name" value="CBS_dom_sf"/>
</dbReference>
<feature type="domain" description="CBS" evidence="4">
    <location>
        <begin position="166"/>
        <end position="229"/>
    </location>
</feature>
<dbReference type="SMART" id="SM00100">
    <property type="entry name" value="cNMP"/>
    <property type="match status" value="1"/>
</dbReference>
<sequence>MDVELIEIREFIAAHHPFDMLPDASLEKAAGSLRGLYVRQGKCLFQTDDTVDALYIVRTGALETRDPSGEMLARVGEGETAGAAALLRGGRAVNVVEAIEDSLVYAMPAETFHTLRQHHKQFAYFFQPAGGERLRSGRAVAGQGGPRGSGPAHAHLDLMGIHLGDMLKRAPVTIPPDATIREAGARMSEQSVSCLMVVDPADSGGRAAGILTDRDLRNRVVAKALPYDTPVSEVMTPDPLSLTADDYLFDAMLLMTRHNIRHLPVMKDGKLAGVITNTNLVQTQNTSAVYLVGDIFKRDTAEGMRDALEMVPELILQLVETGASAHNIGHVISSLSDAATVRLMALAEMRLGPAPVPFVWLAAGSQARHEQTARSDQDNCLLMHDSYDETKHGEYFRAFTRMVCDGLNICGYVYCPGEVMAMTDQWRQPLKVWKNYFSKWIDQPDPKSLMLSSVFFDMRPIYGNHALFHDLRAFVLKKTSGSKIFLAYLASNALSRQPPLGFFRNLVMIRGGEHANTLDLKHRGIVPIVDLARVYALDAGSPSVNTLDRLETAQEKGAVSKDGAADLRDAWDFISTMRLRHQALRIRENKRADHYVSLETLSNFERSQLKDAFSVVKTMQGALASAYQTGRM</sequence>
<dbReference type="Pfam" id="PF03445">
    <property type="entry name" value="DUF294"/>
    <property type="match status" value="1"/>
</dbReference>
<dbReference type="Pfam" id="PF00027">
    <property type="entry name" value="cNMP_binding"/>
    <property type="match status" value="1"/>
</dbReference>
<dbReference type="CDD" id="cd00038">
    <property type="entry name" value="CAP_ED"/>
    <property type="match status" value="1"/>
</dbReference>
<dbReference type="SUPFAM" id="SSF54631">
    <property type="entry name" value="CBS-domain pair"/>
    <property type="match status" value="1"/>
</dbReference>
<dbReference type="SMART" id="SM00116">
    <property type="entry name" value="CBS"/>
    <property type="match status" value="2"/>
</dbReference>
<organism evidence="5 6">
    <name type="scientific">Roseospira navarrensis</name>
    <dbReference type="NCBI Taxonomy" id="140058"/>
    <lineage>
        <taxon>Bacteria</taxon>
        <taxon>Pseudomonadati</taxon>
        <taxon>Pseudomonadota</taxon>
        <taxon>Alphaproteobacteria</taxon>
        <taxon>Rhodospirillales</taxon>
        <taxon>Rhodospirillaceae</taxon>
        <taxon>Roseospira</taxon>
    </lineage>
</organism>
<name>A0A7X1ZDA9_9PROT</name>
<dbReference type="InterPro" id="IPR018821">
    <property type="entry name" value="DUF294_put_nucleoTrafse_sb-bd"/>
</dbReference>
<dbReference type="InterPro" id="IPR051257">
    <property type="entry name" value="Diverse_CBS-Domain"/>
</dbReference>
<protein>
    <submittedName>
        <fullName evidence="5">CBS domain-containing protein</fullName>
    </submittedName>
</protein>
<dbReference type="CDD" id="cd05401">
    <property type="entry name" value="NT_GlnE_GlnD_like"/>
    <property type="match status" value="1"/>
</dbReference>
<proteinExistence type="predicted"/>
<dbReference type="Gene3D" id="3.10.580.10">
    <property type="entry name" value="CBS-domain"/>
    <property type="match status" value="1"/>
</dbReference>
<dbReference type="PANTHER" id="PTHR43080">
    <property type="entry name" value="CBS DOMAIN-CONTAINING PROTEIN CBSX3, MITOCHONDRIAL"/>
    <property type="match status" value="1"/>
</dbReference>
<dbReference type="CDD" id="cd04587">
    <property type="entry name" value="CBS_pair_CAP-ED_NT_Pol-beta-like_DUF294_assoc"/>
    <property type="match status" value="1"/>
</dbReference>
<comment type="caution">
    <text evidence="5">The sequence shown here is derived from an EMBL/GenBank/DDBJ whole genome shotgun (WGS) entry which is preliminary data.</text>
</comment>
<accession>A0A7X1ZDA9</accession>
<dbReference type="InterPro" id="IPR014710">
    <property type="entry name" value="RmlC-like_jellyroll"/>
</dbReference>
<evidence type="ECO:0000259" key="4">
    <source>
        <dbReference type="PROSITE" id="PS51371"/>
    </source>
</evidence>
<gene>
    <name evidence="5" type="ORF">GHC57_07965</name>
</gene>
<dbReference type="PROSITE" id="PS50042">
    <property type="entry name" value="CNMP_BINDING_3"/>
    <property type="match status" value="1"/>
</dbReference>
<dbReference type="InterPro" id="IPR000595">
    <property type="entry name" value="cNMP-bd_dom"/>
</dbReference>
<keyword evidence="1 2" id="KW-0129">CBS domain</keyword>
<dbReference type="OrthoDB" id="9808528at2"/>
<dbReference type="InterPro" id="IPR000644">
    <property type="entry name" value="CBS_dom"/>
</dbReference>
<dbReference type="SUPFAM" id="SSF51206">
    <property type="entry name" value="cAMP-binding domain-like"/>
    <property type="match status" value="1"/>
</dbReference>
<dbReference type="PROSITE" id="PS51371">
    <property type="entry name" value="CBS"/>
    <property type="match status" value="2"/>
</dbReference>
<evidence type="ECO:0000256" key="2">
    <source>
        <dbReference type="PROSITE-ProRule" id="PRU00703"/>
    </source>
</evidence>
<dbReference type="AlphaFoldDB" id="A0A7X1ZDA9"/>
<dbReference type="Pfam" id="PF10335">
    <property type="entry name" value="DUF294_C"/>
    <property type="match status" value="1"/>
</dbReference>
<dbReference type="Pfam" id="PF00571">
    <property type="entry name" value="CBS"/>
    <property type="match status" value="2"/>
</dbReference>
<dbReference type="Gene3D" id="2.60.120.10">
    <property type="entry name" value="Jelly Rolls"/>
    <property type="match status" value="1"/>
</dbReference>
<evidence type="ECO:0000313" key="6">
    <source>
        <dbReference type="Proteomes" id="UP000434582"/>
    </source>
</evidence>
<dbReference type="InterPro" id="IPR005105">
    <property type="entry name" value="GlnD_Uridyltrans_N"/>
</dbReference>
<reference evidence="5 6" key="1">
    <citation type="submission" date="2019-10" db="EMBL/GenBank/DDBJ databases">
        <title>Draft whole-genome sequence of the purple nonsulfur photosynthetic bacterium Roseospira navarrensis DSM 15114.</title>
        <authorList>
            <person name="Kyndt J.A."/>
            <person name="Meyer T.E."/>
        </authorList>
    </citation>
    <scope>NUCLEOTIDE SEQUENCE [LARGE SCALE GENOMIC DNA]</scope>
    <source>
        <strain evidence="5 6">DSM 15114</strain>
    </source>
</reference>
<keyword evidence="6" id="KW-1185">Reference proteome</keyword>
<dbReference type="InterPro" id="IPR018490">
    <property type="entry name" value="cNMP-bd_dom_sf"/>
</dbReference>
<dbReference type="EMBL" id="WIVE01000019">
    <property type="protein sequence ID" value="MQX36449.1"/>
    <property type="molecule type" value="Genomic_DNA"/>
</dbReference>
<evidence type="ECO:0000256" key="1">
    <source>
        <dbReference type="ARBA" id="ARBA00023122"/>
    </source>
</evidence>